<comment type="caution">
    <text evidence="3">The sequence shown here is derived from an EMBL/GenBank/DDBJ whole genome shotgun (WGS) entry which is preliminary data.</text>
</comment>
<dbReference type="Proteomes" id="UP000038010">
    <property type="component" value="Unassembled WGS sequence"/>
</dbReference>
<evidence type="ECO:0000313" key="3">
    <source>
        <dbReference type="EMBL" id="KPI38666.1"/>
    </source>
</evidence>
<dbReference type="InterPro" id="IPR001810">
    <property type="entry name" value="F-box_dom"/>
</dbReference>
<feature type="domain" description="F-box" evidence="2">
    <location>
        <begin position="23"/>
        <end position="68"/>
    </location>
</feature>
<reference evidence="3 4" key="1">
    <citation type="submission" date="2015-06" db="EMBL/GenBank/DDBJ databases">
        <title>Draft genome of the ant-associated black yeast Phialophora attae CBS 131958.</title>
        <authorList>
            <person name="Moreno L.F."/>
            <person name="Stielow B.J."/>
            <person name="de Hoog S."/>
            <person name="Vicente V.A."/>
            <person name="Weiss V.A."/>
            <person name="de Vries M."/>
            <person name="Cruz L.M."/>
            <person name="Souza E.M."/>
        </authorList>
    </citation>
    <scope>NUCLEOTIDE SEQUENCE [LARGE SCALE GENOMIC DNA]</scope>
    <source>
        <strain evidence="3 4">CBS 131958</strain>
    </source>
</reference>
<protein>
    <recommendedName>
        <fullName evidence="2">F-box domain-containing protein</fullName>
    </recommendedName>
</protein>
<organism evidence="3 4">
    <name type="scientific">Cyphellophora attinorum</name>
    <dbReference type="NCBI Taxonomy" id="1664694"/>
    <lineage>
        <taxon>Eukaryota</taxon>
        <taxon>Fungi</taxon>
        <taxon>Dikarya</taxon>
        <taxon>Ascomycota</taxon>
        <taxon>Pezizomycotina</taxon>
        <taxon>Eurotiomycetes</taxon>
        <taxon>Chaetothyriomycetidae</taxon>
        <taxon>Chaetothyriales</taxon>
        <taxon>Cyphellophoraceae</taxon>
        <taxon>Cyphellophora</taxon>
    </lineage>
</organism>
<accession>A0A0N1H728</accession>
<gene>
    <name evidence="3" type="ORF">AB675_4297</name>
</gene>
<name>A0A0N1H728_9EURO</name>
<sequence length="642" mass="71601">MTTPSGHLAAMHSSDIGTSTESGKTIHDLPQEVLDQIFESLDSRSVKSARIAHRIFYIAGSSILFQRLTLTSLNACEIRDVFLNNPNGQALASCVKTLEFYLDGPTVACSSVRCYCLVTNDDGYSVTSPPPPASLQITYGGPEFAQLCAWLHNVRTVNVVKKADVTRRRPSPCRAFIPDNLLAVEALALATLLQGPPQVVQLLSMMRLPDDGVEENMARADALKSLARVGLHKTTFGFHLKSILSLGTRPGFTGLRSLQLSLFSSYNSQRDRVAVTKLVPSLLRVISPSIEHLHLAFCIPSPAGAVNECIWCQHIFPDRPTFSSILGKCVFAKLRKLILQNVDAKTLELGRFLKAHQSFLKHISLIHHSCKRDIITMPLIRELAHACGPLLDRIVLDHRSVAVTSPGVEEDELSHMFLESTRAWTLNAAAIAQAYDQNMTKNAILHAVAYTQDVAPETGILSFVSEDDRFVREKSPVDWRRGKIRASILEQYCGLYGACGHEVPFNDGMPCAGFEQATFEHQSLLYVFVVNGRPGVYRRCAATEQMTFEEFDFQHYLPGVPPDNAAFWIYTQSSKFLSKSLARWTSGGRIRGPNYRRENRCHVQLRIDDGFVNIFEFQTADSKQQTWWTWEDDIGLEALMAD</sequence>
<proteinExistence type="predicted"/>
<dbReference type="EMBL" id="LFJN01000018">
    <property type="protein sequence ID" value="KPI38666.1"/>
    <property type="molecule type" value="Genomic_DNA"/>
</dbReference>
<dbReference type="VEuPathDB" id="FungiDB:AB675_4297"/>
<evidence type="ECO:0000259" key="2">
    <source>
        <dbReference type="PROSITE" id="PS50181"/>
    </source>
</evidence>
<feature type="region of interest" description="Disordered" evidence="1">
    <location>
        <begin position="1"/>
        <end position="23"/>
    </location>
</feature>
<evidence type="ECO:0000313" key="4">
    <source>
        <dbReference type="Proteomes" id="UP000038010"/>
    </source>
</evidence>
<dbReference type="PROSITE" id="PS50181">
    <property type="entry name" value="FBOX"/>
    <property type="match status" value="1"/>
</dbReference>
<keyword evidence="4" id="KW-1185">Reference proteome</keyword>
<dbReference type="RefSeq" id="XP_017998629.1">
    <property type="nucleotide sequence ID" value="XM_018144427.1"/>
</dbReference>
<dbReference type="AlphaFoldDB" id="A0A0N1H728"/>
<evidence type="ECO:0000256" key="1">
    <source>
        <dbReference type="SAM" id="MobiDB-lite"/>
    </source>
</evidence>
<dbReference type="GeneID" id="28736307"/>